<dbReference type="RefSeq" id="WP_120798101.1">
    <property type="nucleotide sequence ID" value="NZ_RBXL01000001.1"/>
</dbReference>
<dbReference type="EMBL" id="RBXL01000001">
    <property type="protein sequence ID" value="RKT45914.1"/>
    <property type="molecule type" value="Genomic_DNA"/>
</dbReference>
<sequence>MVLKPAVAQSDPAPDVFSVTGLVKRIREALFDLPDHRKGGNNQSYSIGDAALSAFSAFFLRIPAQSGHPF</sequence>
<organism evidence="1 2">
    <name type="scientific">Thiocapsa rosea</name>
    <dbReference type="NCBI Taxonomy" id="69360"/>
    <lineage>
        <taxon>Bacteria</taxon>
        <taxon>Pseudomonadati</taxon>
        <taxon>Pseudomonadota</taxon>
        <taxon>Gammaproteobacteria</taxon>
        <taxon>Chromatiales</taxon>
        <taxon>Chromatiaceae</taxon>
        <taxon>Thiocapsa</taxon>
    </lineage>
</organism>
<dbReference type="Proteomes" id="UP000274556">
    <property type="component" value="Unassembled WGS sequence"/>
</dbReference>
<accession>A0A495V9E2</accession>
<comment type="caution">
    <text evidence="1">The sequence shown here is derived from an EMBL/GenBank/DDBJ whole genome shotgun (WGS) entry which is preliminary data.</text>
</comment>
<name>A0A495V9E2_9GAMM</name>
<dbReference type="AlphaFoldDB" id="A0A495V9E2"/>
<evidence type="ECO:0000313" key="2">
    <source>
        <dbReference type="Proteomes" id="UP000274556"/>
    </source>
</evidence>
<gene>
    <name evidence="1" type="ORF">BDD21_3403</name>
</gene>
<keyword evidence="2" id="KW-1185">Reference proteome</keyword>
<protein>
    <submittedName>
        <fullName evidence="1">Uncharacterized protein</fullName>
    </submittedName>
</protein>
<evidence type="ECO:0000313" key="1">
    <source>
        <dbReference type="EMBL" id="RKT45914.1"/>
    </source>
</evidence>
<reference evidence="1 2" key="1">
    <citation type="submission" date="2018-10" db="EMBL/GenBank/DDBJ databases">
        <title>Genomic Encyclopedia of Archaeal and Bacterial Type Strains, Phase II (KMG-II): from individual species to whole genera.</title>
        <authorList>
            <person name="Goeker M."/>
        </authorList>
    </citation>
    <scope>NUCLEOTIDE SEQUENCE [LARGE SCALE GENOMIC DNA]</scope>
    <source>
        <strain evidence="1 2">DSM 235</strain>
    </source>
</reference>
<proteinExistence type="predicted"/>